<dbReference type="PROSITE" id="PS50005">
    <property type="entry name" value="TPR"/>
    <property type="match status" value="1"/>
</dbReference>
<organism evidence="2 3">
    <name type="scientific">Halochromatium salexigens</name>
    <name type="common">Chromatium salexigens</name>
    <dbReference type="NCBI Taxonomy" id="49447"/>
    <lineage>
        <taxon>Bacteria</taxon>
        <taxon>Pseudomonadati</taxon>
        <taxon>Pseudomonadota</taxon>
        <taxon>Gammaproteobacteria</taxon>
        <taxon>Chromatiales</taxon>
        <taxon>Chromatiaceae</taxon>
        <taxon>Halochromatium</taxon>
    </lineage>
</organism>
<gene>
    <name evidence="2" type="ORF">CCR82_08610</name>
</gene>
<dbReference type="AlphaFoldDB" id="A0AAJ0UFM6"/>
<evidence type="ECO:0000313" key="2">
    <source>
        <dbReference type="EMBL" id="MBK5930580.1"/>
    </source>
</evidence>
<name>A0AAJ0UFM6_HALSE</name>
<keyword evidence="3" id="KW-1185">Reference proteome</keyword>
<protein>
    <recommendedName>
        <fullName evidence="4">Tetratricopeptide repeat protein</fullName>
    </recommendedName>
</protein>
<dbReference type="Pfam" id="PF13432">
    <property type="entry name" value="TPR_16"/>
    <property type="match status" value="1"/>
</dbReference>
<reference evidence="2" key="2">
    <citation type="journal article" date="2020" name="Microorganisms">
        <title>Osmotic Adaptation and Compatible Solute Biosynthesis of Phototrophic Bacteria as Revealed from Genome Analyses.</title>
        <authorList>
            <person name="Imhoff J.F."/>
            <person name="Rahn T."/>
            <person name="Kunzel S."/>
            <person name="Keller A."/>
            <person name="Neulinger S.C."/>
        </authorList>
    </citation>
    <scope>NUCLEOTIDE SEQUENCE</scope>
    <source>
        <strain evidence="2">DSM 4395</strain>
    </source>
</reference>
<dbReference type="InterPro" id="IPR011990">
    <property type="entry name" value="TPR-like_helical_dom_sf"/>
</dbReference>
<sequence length="251" mass="28426">MAQGEGIRRSVGVDKEGLMEQHRVSGVTVKRWRYQPMIPQPDYIRRTKMRIETLLVGSLLFASISVNAAVCPEFSGRGLDYTNPKDRKRLGLVEKFHFTEDVRSLRKGASSYLIDDLEYVLNFFPNHHPALNALARLVIREGTPLPPHADANIECRFRWAEQAQPMDAMVPVIQGVYYSRVGRPEDAKTALEKAVKLAPDNPEVNYNLGLALYDLEEYEGARSYARKAYRGGYPLPGLRNMLERAGYPLSD</sequence>
<reference evidence="2" key="1">
    <citation type="submission" date="2017-05" db="EMBL/GenBank/DDBJ databases">
        <authorList>
            <person name="Imhoff J.F."/>
            <person name="Rahn T."/>
            <person name="Kuenzel S."/>
            <person name="Neulinger S.C."/>
        </authorList>
    </citation>
    <scope>NUCLEOTIDE SEQUENCE</scope>
    <source>
        <strain evidence="2">DSM 4395</strain>
    </source>
</reference>
<proteinExistence type="predicted"/>
<dbReference type="Proteomes" id="UP001296967">
    <property type="component" value="Unassembled WGS sequence"/>
</dbReference>
<evidence type="ECO:0008006" key="4">
    <source>
        <dbReference type="Google" id="ProtNLM"/>
    </source>
</evidence>
<feature type="repeat" description="TPR" evidence="1">
    <location>
        <begin position="168"/>
        <end position="201"/>
    </location>
</feature>
<comment type="caution">
    <text evidence="2">The sequence shown here is derived from an EMBL/GenBank/DDBJ whole genome shotgun (WGS) entry which is preliminary data.</text>
</comment>
<dbReference type="SUPFAM" id="SSF48452">
    <property type="entry name" value="TPR-like"/>
    <property type="match status" value="1"/>
</dbReference>
<dbReference type="Gene3D" id="1.25.40.10">
    <property type="entry name" value="Tetratricopeptide repeat domain"/>
    <property type="match status" value="1"/>
</dbReference>
<dbReference type="EMBL" id="NHSF01000054">
    <property type="protein sequence ID" value="MBK5930580.1"/>
    <property type="molecule type" value="Genomic_DNA"/>
</dbReference>
<keyword evidence="1" id="KW-0802">TPR repeat</keyword>
<accession>A0AAJ0UFM6</accession>
<evidence type="ECO:0000313" key="3">
    <source>
        <dbReference type="Proteomes" id="UP001296967"/>
    </source>
</evidence>
<dbReference type="InterPro" id="IPR019734">
    <property type="entry name" value="TPR_rpt"/>
</dbReference>
<evidence type="ECO:0000256" key="1">
    <source>
        <dbReference type="PROSITE-ProRule" id="PRU00339"/>
    </source>
</evidence>